<reference evidence="3 4" key="2">
    <citation type="submission" date="2016-08" db="EMBL/GenBank/DDBJ databases">
        <title>Pervasive Adenine N6-methylation of Active Genes in Fungi.</title>
        <authorList>
            <consortium name="DOE Joint Genome Institute"/>
            <person name="Mondo S.J."/>
            <person name="Dannebaum R.O."/>
            <person name="Kuo R.C."/>
            <person name="Labutti K."/>
            <person name="Haridas S."/>
            <person name="Kuo A."/>
            <person name="Salamov A."/>
            <person name="Ahrendt S.R."/>
            <person name="Lipzen A."/>
            <person name="Sullivan W."/>
            <person name="Andreopoulos W.B."/>
            <person name="Clum A."/>
            <person name="Lindquist E."/>
            <person name="Daum C."/>
            <person name="Ramamoorthy G.K."/>
            <person name="Gryganskyi A."/>
            <person name="Culley D."/>
            <person name="Magnuson J.K."/>
            <person name="James T.Y."/>
            <person name="O'Malley M.A."/>
            <person name="Stajich J.E."/>
            <person name="Spatafora J.W."/>
            <person name="Visel A."/>
            <person name="Grigoriev I.V."/>
        </authorList>
    </citation>
    <scope>NUCLEOTIDE SEQUENCE [LARGE SCALE GENOMIC DNA]</scope>
    <source>
        <strain evidence="3 4">S4</strain>
    </source>
</reference>
<dbReference type="SUPFAM" id="SSF48317">
    <property type="entry name" value="Acid phosphatase/Vanadium-dependent haloperoxidase"/>
    <property type="match status" value="1"/>
</dbReference>
<evidence type="ECO:0000256" key="1">
    <source>
        <dbReference type="SAM" id="Phobius"/>
    </source>
</evidence>
<dbReference type="EMBL" id="MCFG01000077">
    <property type="protein sequence ID" value="ORX83241.1"/>
    <property type="molecule type" value="Genomic_DNA"/>
</dbReference>
<feature type="transmembrane region" description="Helical" evidence="1">
    <location>
        <begin position="57"/>
        <end position="78"/>
    </location>
</feature>
<dbReference type="AlphaFoldDB" id="A0A1Y1XBS9"/>
<dbReference type="InterPro" id="IPR036938">
    <property type="entry name" value="PAP2/HPO_sf"/>
</dbReference>
<organism evidence="3 4">
    <name type="scientific">Anaeromyces robustus</name>
    <dbReference type="NCBI Taxonomy" id="1754192"/>
    <lineage>
        <taxon>Eukaryota</taxon>
        <taxon>Fungi</taxon>
        <taxon>Fungi incertae sedis</taxon>
        <taxon>Chytridiomycota</taxon>
        <taxon>Chytridiomycota incertae sedis</taxon>
        <taxon>Neocallimastigomycetes</taxon>
        <taxon>Neocallimastigales</taxon>
        <taxon>Neocallimastigaceae</taxon>
        <taxon>Anaeromyces</taxon>
    </lineage>
</organism>
<feature type="domain" description="Phosphatidic acid phosphatase type 2/haloperoxidase" evidence="2">
    <location>
        <begin position="134"/>
        <end position="211"/>
    </location>
</feature>
<feature type="transmembrane region" description="Helical" evidence="1">
    <location>
        <begin position="193"/>
        <end position="210"/>
    </location>
</feature>
<accession>A0A1Y1XBS9</accession>
<feature type="transmembrane region" description="Helical" evidence="1">
    <location>
        <begin position="84"/>
        <end position="105"/>
    </location>
</feature>
<feature type="non-terminal residue" evidence="3">
    <location>
        <position position="1"/>
    </location>
</feature>
<feature type="transmembrane region" description="Helical" evidence="1">
    <location>
        <begin position="14"/>
        <end position="31"/>
    </location>
</feature>
<feature type="transmembrane region" description="Helical" evidence="1">
    <location>
        <begin position="167"/>
        <end position="187"/>
    </location>
</feature>
<proteinExistence type="predicted"/>
<evidence type="ECO:0000313" key="3">
    <source>
        <dbReference type="EMBL" id="ORX83241.1"/>
    </source>
</evidence>
<dbReference type="Pfam" id="PF01569">
    <property type="entry name" value="PAP2"/>
    <property type="match status" value="1"/>
</dbReference>
<sequence>MGNFKSFVSKYKHAWLFVVFFFGIMPWFDLLEKYITEDSDYTVLHVKLDDKIPFHEIFAIPYVLWYFYFVFTAVYLFFVSVKDFYKFGAYIMIGMAICLFTCTVFPNGQDLRVKSFPRQNFMTDIVNKFYTTDTPTNVFPSMHCFNSIVFAVSLNHCEKIAKSKFKWFILIFTVTLSILIMLSTVFIKQHSVVDVYAAIVLGIILYPLIYTEESKKLINKYKKDSPKEKVN</sequence>
<keyword evidence="4" id="KW-1185">Reference proteome</keyword>
<comment type="caution">
    <text evidence="3">The sequence shown here is derived from an EMBL/GenBank/DDBJ whole genome shotgun (WGS) entry which is preliminary data.</text>
</comment>
<gene>
    <name evidence="3" type="ORF">BCR32DRAFT_267126</name>
</gene>
<evidence type="ECO:0000313" key="4">
    <source>
        <dbReference type="Proteomes" id="UP000193944"/>
    </source>
</evidence>
<dbReference type="Proteomes" id="UP000193944">
    <property type="component" value="Unassembled WGS sequence"/>
</dbReference>
<keyword evidence="1" id="KW-0812">Transmembrane</keyword>
<keyword evidence="1" id="KW-0472">Membrane</keyword>
<dbReference type="Gene3D" id="1.20.144.10">
    <property type="entry name" value="Phosphatidic acid phosphatase type 2/haloperoxidase"/>
    <property type="match status" value="1"/>
</dbReference>
<evidence type="ECO:0000259" key="2">
    <source>
        <dbReference type="Pfam" id="PF01569"/>
    </source>
</evidence>
<name>A0A1Y1XBS9_9FUNG</name>
<protein>
    <recommendedName>
        <fullName evidence="2">Phosphatidic acid phosphatase type 2/haloperoxidase domain-containing protein</fullName>
    </recommendedName>
</protein>
<dbReference type="InterPro" id="IPR000326">
    <property type="entry name" value="PAP2/HPO"/>
</dbReference>
<keyword evidence="1" id="KW-1133">Transmembrane helix</keyword>
<reference evidence="3 4" key="1">
    <citation type="submission" date="2016-08" db="EMBL/GenBank/DDBJ databases">
        <title>A Parts List for Fungal Cellulosomes Revealed by Comparative Genomics.</title>
        <authorList>
            <consortium name="DOE Joint Genome Institute"/>
            <person name="Haitjema C.H."/>
            <person name="Gilmore S.P."/>
            <person name="Henske J.K."/>
            <person name="Solomon K.V."/>
            <person name="De Groot R."/>
            <person name="Kuo A."/>
            <person name="Mondo S.J."/>
            <person name="Salamov A.A."/>
            <person name="Labutti K."/>
            <person name="Zhao Z."/>
            <person name="Chiniquy J."/>
            <person name="Barry K."/>
            <person name="Brewer H.M."/>
            <person name="Purvine S.O."/>
            <person name="Wright A.T."/>
            <person name="Boxma B."/>
            <person name="Van Alen T."/>
            <person name="Hackstein J.H."/>
            <person name="Baker S.E."/>
            <person name="Grigoriev I.V."/>
            <person name="O'Malley M.A."/>
        </authorList>
    </citation>
    <scope>NUCLEOTIDE SEQUENCE [LARGE SCALE GENOMIC DNA]</scope>
    <source>
        <strain evidence="3 4">S4</strain>
    </source>
</reference>